<keyword evidence="2" id="KW-0596">Phosphopantetheine</keyword>
<dbReference type="GO" id="GO:0008610">
    <property type="term" value="P:lipid biosynthetic process"/>
    <property type="evidence" value="ECO:0007669"/>
    <property type="project" value="UniProtKB-ARBA"/>
</dbReference>
<dbReference type="SUPFAM" id="SSF53474">
    <property type="entry name" value="alpha/beta-Hydrolases"/>
    <property type="match status" value="1"/>
</dbReference>
<sequence>MSSDGVTPGTSVARKARRERPARGRRASTSLLPQLLAAAVELGPEREALRFEGRSLSYAELDEQSSRLARLLIAGGMGPEDRVAISIPRSIESVLALWAVAKSGAAFVPVDPNYPADRVAYMISDSGVSVGLTTEGARAGLTDSVGWISIDASDTVESLAAVSGAPVTYDERVRTLREQHAAYVIYTSGSTGRPKGVVVSHSGLAVLQREQIRMLSLDGNSRVLHFTTPSFDVSIFELLETIGAGAVMVIAPSSIYGGPELAELIKTERVTHVGATPSVLASVDPSGLDDVAVVVVAGEACPPELVAKWAPGRHFFNAYGPTEMTIVTNMTELGAGDPVTIGGPIRGAASLVLDARLQPVPTGTTGELYLAGPQVARGYHNLAGMTADRFIANPFGAQGERMYRTGDVVRWTESAAGDRSVEYVGRSDSQVKIRGFRIELTEIDAVIALDERVEFVTTLGRVLPSGETALISYVLPAVGAVLSGDDVLAVVKTDLPRHMIPAAVVVIDEIPLTPVGKLDSAALPDPVFEAREFVAPSSAGEVLVARVFEELLGVDRVGADDDFFELGGNSLIAAKLAGRLSAAFDVRVQVKTLFEYSTVSGLASVLSDSAGHVRIALAPRSRPERIPLSLAQSRMWFLSRFDSVSGVNNIPIVLRLSGAVDVSALSAALSDVVARHEVLRTVYPEFEGIGFQQVLPVDEFVGTVLPETVDAADLLGVLTPVVAEGFDVTVEVPLRVRLFQTGSSEFVLALVIHHIAADGVSLGPLVRDVSVAYVARAGGQVPQWAPLAVQYADFALWQREVLGSEGDPSSLMSEQLGYWTSVLAGLPERIELPADRPRPLVASNQGASYQFSIDARLHRALEQLALDRNVSLFMVVHAALAVLLARLSGSDDVVVGSPIAGRGEPELDDLIGMFVNTLVLRTEVDSSESFSALLGRVREVDLGAFGNEDVPFERLVEVLDPARSQAHHPLFQVALFFQNMAQDVVELPGLSIAGFDAGVEIAKFDLQLTVTPLEEDGVGVGMPMSLTYATDLFDASTVVSFAERLVRVLEAMVAEPDSVVGDVELLGEDERSQVLVTVNDTVHELTDDALLLDGFVAQVAATPGAVAVMFQGQSLSYAEFGSQVNRLARYLISVGVGPESLVALAMRRSVDLVVGMYAVVAAGGAYVPLDPDHPVERNGHILETAAPVCVLSTAGDGVVLPGEFDVVLIDELDVSGFSDAPVSDVDRVAPLRVSNAAYVIFTSGSTGKPKGVAVSHAAIVNQMAWMQGQYVLTGSDVYLQKTATTFDVSLWGFFLPLAVGARLVVATHDGHRDPGYLASVIADQRVTVTDFVPTMLSVFAGEVSASQLDSLRDVFVIGEALPAQTVRDFGVVSSARVHNLYGPTEAAVSITFADVTDAVHGGVASIGVPQWNSQVFVLDSRLRPVPAGVAGELYLAGDQLARGYVSRPDLSADRFVANPFTHGSVGDRMYRTGDLVRWGWSGELEYIGRTDFQVKFRGQRIELGEIESALVADVSVSVSSVAVVSTKTGDQLVGYVVPTSGAVVDVAALVDSLGSVLPSYMVPSQIMVLDAFPLNASGKLDRKLLPKPVFEAAAFRAPVTPVEESVASVFAEVLGVDRVGLDDDFFALGGNSLIATRMVARLGQALDTQVPVRVLFEVSSVEGVAARVQTKIGSGARAALTARVRPERVPLSLAQQRMWFLNQLDPESPVYNVPLAIRLSGKLDVAGLKAAVSDVLARHESLRTLYPSDTDGPMQVIVPPEDVVLDLSPVEVDAESVMLRVAEVVGQGFDVGAEVPVRAKLFSLGSDNYVLVVVIHHVAGDGSSVGPLGRDVMVAYEARSRGVVPGWAPLGVQYADYALWQREMLGSDGDPDSIASKQIAYWHAQLADVPPVLNLPLDRARPAIQSLRGATVDFTVDARLHSGLSRLAEGHNVTVFMVIHAAVAVLMSRLSSSPDVVLGTPVAGRGEAELDDLIGMFVNTLVLRTNVEASEGFGSFLEQVREIDLSAFANADVPFEWLVDEIDPVRSTAHSPLFQVLLVFQNFAQTQFVLPELTISGIEADSGTAKYDLQITLSEVISESGEPSGMHGSFNYATDLFDESTVLEFVDRLLRILNTVSATPDVLVGDIPVLSQSESEQLLAQAVSAGSLCSDNATLVSLFDEQVARTPNSVALAMDGIELTYAEFDAKVNQLARHLISEGVGPEQLVGVAMRRSIDLVVAIYAVLKAGGAYVPIDPDHPAERTEYVVEAADPVLILTTARDQFASTGRRMVTVEALNLDGFPSRRIADSERNSPLRSENTAYLIFTSGSTGRPKGVAITHSATVNQLVWAQATYRLDRSDVVLHKTPITFDISVWELFWTLQTGAKLVIAVPDGHRDADYLAKTIAQERVTTVHFVPSMLNAFMSAVPAPLPESVRRVFVAGEALSADTVRRFSGYASASLHNWYGPAEVEVVTAWEATSEAMVVPIGSPIANTSTVVLDGRLAPVPVGVAGELYLGGPQVARAYHGEPAMTALRFVADPFGSAGARLYRTGDLVRWTKSGELEYIGRSDFQVKLRGQRIELGEIESALLTHENVNDAVVVMHSDSKSGDSLVGYVVPASGAVVDVVALTDSLRAVLPSYMVPSLIMVLDALPLNASGKLDRKLLPEPVFEVAVFRAPVTAVEEIVASVFGDVLGVERVGLDDDFFALGGNSLIATRVAARLGQALDAQVPVRVLFEASSVELLAARVESEVGSGARAALTARVRPERVPLSLAQQRMWFLNRFDTLSSANNIPVAIRLSGLLDVAALDAAVSDVVARHEILRTVYPEVDGVGFQEVLSADRVRLDLSPVAVSESDVVGAVTEFLSTGFDVAVEVPVRARLFAVSESEFVLAMVVHHISGDGVSMGPLTRDVMVAYEARSRGEVPGWAPLEVQYADYALWQRETLGSEDDPSSLISRQIGFWESALAGLPDQLDLPADRPRPAVASNRGAAYSFVIDRDVHVSLSDAARESNSSLFMVVHAALAVLLARLSGTSDIAIGTPVAGRGEQVLDDLIGMFVNTLVLRTEVDSSESFSGLLGRVREGDLGAFAHADVPFERLVEVLNPARSQARNPLFQVMLSFQSARQTALQLGDLTVAGIDTGAVAAKFDLQLTMVEQFDDSGAPAGMAATFTYATDLFDESTVASMATRFERILAAVVADRSTILGDVDILDSVERSLVLEGWNDTARVVSGVSVLDGFDAQVAASPGAVALSFEGQSLSYAEFDARVNRFARYLVSVGVGPESLVGVAVRRSVDLLVAVYGVLRAGGGYVPVDPDQPAERNGYVLAAASPVCVVSTSDVGFDAGVVPVVEVDVVDVSGFSGAPVSDVDRVAPLRSGNTAYVIFTSGSTGRPKGVAVSHRSVVNQVSWLAERYAVSGSDVVLFKTPVTFDVSVWELFVPLAVGARLVVATHDGHRDPGYLASVVAAESVSMVSFVPSMLEVFVDQVVDTSEATISRLGGAGLGSLRVIFAAGEALPASVVGRVLSVLPSVEVHNLYGPTEFTVHATAAGPLDGVGVVVPMGAPVWNSSVLVLDSRLRPVPVGVAGELYLSGVQVARGYFGRVDLSAERFVANPFGVSGSRMYRTGDVVRWIGVSGELEYVGRSDFQVKLRGQRIELGEIESAVRDQVGVGSVVVVVWRDQLVAYVTAAVGSSVDVDVVKVGVGERLASYMVPSQFVVLDALPLNASGKLDRKLLPEPVFEAAVFRAPSTEAELLVASVFSEILGVEEIGADDSFFELGGNSLVAARVAARLSAAVSVEVPLRLIFATSTVSELAERIALGIRVGFDAKTDDALRTLLPLRTTGSDVPLFCVHPLVGLAWPFAPLAAVVDRSIPLYGLQSPVLTDEAFQGRSLDDYADRYVDEITRVQQSGPYRILGWSLGAIIAQAVAAKMEERGEIVEALILLDGSPETRDESEHAVQVRAELAAIGIVFGENESLDELSVERSAEILAAVDGERIGLDASAIKRLLTSIAISAKLINAHRPQSFGGPITFVSSLDRSGAKQADKVWGPYAHGGLTDELVDVHHLEMMSPEGVRAIGLIIERVLRGGAAD</sequence>
<dbReference type="InterPro" id="IPR000595">
    <property type="entry name" value="cNMP-bd_dom"/>
</dbReference>
<dbReference type="SMART" id="SM00824">
    <property type="entry name" value="PKS_TE"/>
    <property type="match status" value="1"/>
</dbReference>
<dbReference type="Gene3D" id="3.40.50.12780">
    <property type="entry name" value="N-terminal domain of ligase-like"/>
    <property type="match status" value="1"/>
</dbReference>
<evidence type="ECO:0000256" key="2">
    <source>
        <dbReference type="ARBA" id="ARBA00022450"/>
    </source>
</evidence>
<dbReference type="InterPro" id="IPR006162">
    <property type="entry name" value="Ppantetheine_attach_site"/>
</dbReference>
<feature type="compositionally biased region" description="Polar residues" evidence="4">
    <location>
        <begin position="1"/>
        <end position="10"/>
    </location>
</feature>
<evidence type="ECO:0000313" key="7">
    <source>
        <dbReference type="EMBL" id="BAH32547.1"/>
    </source>
</evidence>
<dbReference type="GO" id="GO:0031177">
    <property type="term" value="F:phosphopantetheine binding"/>
    <property type="evidence" value="ECO:0007669"/>
    <property type="project" value="InterPro"/>
</dbReference>
<dbReference type="Gene3D" id="3.40.50.980">
    <property type="match status" value="6"/>
</dbReference>
<protein>
    <submittedName>
        <fullName evidence="7">Putative non-ribosomal peptide synthetase</fullName>
    </submittedName>
</protein>
<dbReference type="EMBL" id="AP008957">
    <property type="protein sequence ID" value="BAH32547.1"/>
    <property type="molecule type" value="Genomic_DNA"/>
</dbReference>
<dbReference type="InterPro" id="IPR020845">
    <property type="entry name" value="AMP-binding_CS"/>
</dbReference>
<dbReference type="Gene3D" id="3.30.559.10">
    <property type="entry name" value="Chloramphenicol acetyltransferase-like domain"/>
    <property type="match status" value="3"/>
</dbReference>
<dbReference type="Gene3D" id="1.10.1200.10">
    <property type="entry name" value="ACP-like"/>
    <property type="match status" value="3"/>
</dbReference>
<accession>C0ZW12</accession>
<dbReference type="CDD" id="cd05930">
    <property type="entry name" value="A_NRPS"/>
    <property type="match status" value="1"/>
</dbReference>
<dbReference type="CDD" id="cd19540">
    <property type="entry name" value="LCL_NRPS-like"/>
    <property type="match status" value="3"/>
</dbReference>
<name>C0ZW12_RHOE4</name>
<dbReference type="UniPathway" id="UPA00011"/>
<dbReference type="NCBIfam" id="NF003417">
    <property type="entry name" value="PRK04813.1"/>
    <property type="match status" value="4"/>
</dbReference>
<evidence type="ECO:0000313" key="8">
    <source>
        <dbReference type="Proteomes" id="UP000002204"/>
    </source>
</evidence>
<dbReference type="Pfam" id="PF00975">
    <property type="entry name" value="Thioesterase"/>
    <property type="match status" value="1"/>
</dbReference>
<reference evidence="7 8" key="2">
    <citation type="journal article" date="2006" name="Environ. Microbiol.">
        <title>Sequence analysis of three plasmids harboured in Rhodococcus erythropolis strain PR4.</title>
        <authorList>
            <person name="Sekine M."/>
            <person name="Tanikawa S."/>
            <person name="Omata S."/>
            <person name="Saito M."/>
            <person name="Fujisawa T."/>
            <person name="Tsukatani N."/>
            <person name="Tajima T."/>
            <person name="Sekigawa T."/>
            <person name="Kosugi H."/>
            <person name="Matsuo Y."/>
            <person name="Nishiko R."/>
            <person name="Imamura K."/>
            <person name="Ito M."/>
            <person name="Narita H."/>
            <person name="Tago S."/>
            <person name="Fujita N."/>
            <person name="Harayama S."/>
        </authorList>
    </citation>
    <scope>NUCLEOTIDE SEQUENCE [LARGE SCALE GENOMIC DNA]</scope>
    <source>
        <strain evidence="8">PR4 / NBRC 100887</strain>
    </source>
</reference>
<dbReference type="Gene3D" id="3.30.559.30">
    <property type="entry name" value="Nonribosomal peptide synthetase, condensation domain"/>
    <property type="match status" value="3"/>
</dbReference>
<feature type="compositionally biased region" description="Basic residues" evidence="4">
    <location>
        <begin position="14"/>
        <end position="26"/>
    </location>
</feature>
<dbReference type="CDD" id="cd17646">
    <property type="entry name" value="A_NRPS_AB3403-like"/>
    <property type="match status" value="1"/>
</dbReference>
<evidence type="ECO:0000259" key="6">
    <source>
        <dbReference type="PROSITE" id="PS50075"/>
    </source>
</evidence>
<dbReference type="PROSITE" id="PS50075">
    <property type="entry name" value="CARRIER"/>
    <property type="match status" value="4"/>
</dbReference>
<dbReference type="InterPro" id="IPR020802">
    <property type="entry name" value="TesA-like"/>
</dbReference>
<feature type="region of interest" description="Disordered" evidence="4">
    <location>
        <begin position="1"/>
        <end position="27"/>
    </location>
</feature>
<dbReference type="InterPro" id="IPR009081">
    <property type="entry name" value="PP-bd_ACP"/>
</dbReference>
<dbReference type="InterPro" id="IPR042099">
    <property type="entry name" value="ANL_N_sf"/>
</dbReference>
<feature type="domain" description="Carrier" evidence="6">
    <location>
        <begin position="3724"/>
        <end position="3799"/>
    </location>
</feature>
<feature type="domain" description="Carrier" evidence="6">
    <location>
        <begin position="535"/>
        <end position="610"/>
    </location>
</feature>
<dbReference type="PANTHER" id="PTHR45527">
    <property type="entry name" value="NONRIBOSOMAL PEPTIDE SYNTHETASE"/>
    <property type="match status" value="1"/>
</dbReference>
<dbReference type="Gene3D" id="2.30.38.10">
    <property type="entry name" value="Luciferase, Domain 3"/>
    <property type="match status" value="3"/>
</dbReference>
<dbReference type="GO" id="GO:0003824">
    <property type="term" value="F:catalytic activity"/>
    <property type="evidence" value="ECO:0007669"/>
    <property type="project" value="InterPro"/>
</dbReference>
<evidence type="ECO:0000259" key="5">
    <source>
        <dbReference type="PROSITE" id="PS50042"/>
    </source>
</evidence>
<proteinExistence type="predicted"/>
<dbReference type="InterPro" id="IPR045851">
    <property type="entry name" value="AMP-bd_C_sf"/>
</dbReference>
<dbReference type="NCBIfam" id="TIGR01733">
    <property type="entry name" value="AA-adenyl-dom"/>
    <property type="match status" value="4"/>
</dbReference>
<dbReference type="KEGG" id="rer:RER_18390"/>
<gene>
    <name evidence="7" type="ordered locus">RER_18390</name>
</gene>
<evidence type="ECO:0000256" key="3">
    <source>
        <dbReference type="ARBA" id="ARBA00022553"/>
    </source>
</evidence>
<dbReference type="GO" id="GO:0005829">
    <property type="term" value="C:cytosol"/>
    <property type="evidence" value="ECO:0007669"/>
    <property type="project" value="TreeGrafter"/>
</dbReference>
<dbReference type="InterPro" id="IPR001242">
    <property type="entry name" value="Condensation_dom"/>
</dbReference>
<dbReference type="InterPro" id="IPR029058">
    <property type="entry name" value="AB_hydrolase_fold"/>
</dbReference>
<dbReference type="SUPFAM" id="SSF52777">
    <property type="entry name" value="CoA-dependent acyltransferases"/>
    <property type="match status" value="6"/>
</dbReference>
<dbReference type="InterPro" id="IPR020806">
    <property type="entry name" value="PKS_PP-bd"/>
</dbReference>
<dbReference type="SUPFAM" id="SSF47336">
    <property type="entry name" value="ACP-like"/>
    <property type="match status" value="4"/>
</dbReference>
<dbReference type="GO" id="GO:0044550">
    <property type="term" value="P:secondary metabolite biosynthetic process"/>
    <property type="evidence" value="ECO:0007669"/>
    <property type="project" value="UniProtKB-ARBA"/>
</dbReference>
<comment type="cofactor">
    <cofactor evidence="1">
        <name>pantetheine 4'-phosphate</name>
        <dbReference type="ChEBI" id="CHEBI:47942"/>
    </cofactor>
</comment>
<feature type="domain" description="Carrier" evidence="6">
    <location>
        <begin position="2656"/>
        <end position="2731"/>
    </location>
</feature>
<feature type="domain" description="Cyclic nucleotide-binding" evidence="5">
    <location>
        <begin position="3919"/>
        <end position="3986"/>
    </location>
</feature>
<dbReference type="PROSITE" id="PS00455">
    <property type="entry name" value="AMP_BINDING"/>
    <property type="match status" value="4"/>
</dbReference>
<dbReference type="InterPro" id="IPR001031">
    <property type="entry name" value="Thioesterase"/>
</dbReference>
<dbReference type="Pfam" id="PF00668">
    <property type="entry name" value="Condensation"/>
    <property type="match status" value="3"/>
</dbReference>
<dbReference type="SMART" id="SM00823">
    <property type="entry name" value="PKS_PP"/>
    <property type="match status" value="4"/>
</dbReference>
<dbReference type="FunFam" id="3.40.50.12780:FF:000012">
    <property type="entry name" value="Non-ribosomal peptide synthetase"/>
    <property type="match status" value="3"/>
</dbReference>
<dbReference type="InterPro" id="IPR010071">
    <property type="entry name" value="AA_adenyl_dom"/>
</dbReference>
<dbReference type="eggNOG" id="COG1020">
    <property type="taxonomic scope" value="Bacteria"/>
</dbReference>
<dbReference type="FunFam" id="2.30.38.10:FF:000001">
    <property type="entry name" value="Non-ribosomal peptide synthetase PvdI"/>
    <property type="match status" value="1"/>
</dbReference>
<dbReference type="PROSITE" id="PS00012">
    <property type="entry name" value="PHOSPHOPANTETHEINE"/>
    <property type="match status" value="4"/>
</dbReference>
<feature type="domain" description="Carrier" evidence="6">
    <location>
        <begin position="1597"/>
        <end position="1672"/>
    </location>
</feature>
<dbReference type="Gene3D" id="3.40.50.1820">
    <property type="entry name" value="alpha/beta hydrolase"/>
    <property type="match status" value="1"/>
</dbReference>
<dbReference type="FunFam" id="3.40.50.980:FF:000001">
    <property type="entry name" value="Non-ribosomal peptide synthetase"/>
    <property type="match status" value="4"/>
</dbReference>
<organism evidence="7 8">
    <name type="scientific">Rhodococcus erythropolis (strain PR4 / NBRC 100887)</name>
    <dbReference type="NCBI Taxonomy" id="234621"/>
    <lineage>
        <taxon>Bacteria</taxon>
        <taxon>Bacillati</taxon>
        <taxon>Actinomycetota</taxon>
        <taxon>Actinomycetes</taxon>
        <taxon>Mycobacteriales</taxon>
        <taxon>Nocardiaceae</taxon>
        <taxon>Rhodococcus</taxon>
        <taxon>Rhodococcus erythropolis group</taxon>
    </lineage>
</organism>
<dbReference type="GO" id="GO:0043041">
    <property type="term" value="P:amino acid activation for nonribosomal peptide biosynthetic process"/>
    <property type="evidence" value="ECO:0007669"/>
    <property type="project" value="TreeGrafter"/>
</dbReference>
<dbReference type="InterPro" id="IPR023213">
    <property type="entry name" value="CAT-like_dom_sf"/>
</dbReference>
<dbReference type="Gene3D" id="3.30.300.30">
    <property type="match status" value="4"/>
</dbReference>
<dbReference type="PANTHER" id="PTHR45527:SF1">
    <property type="entry name" value="FATTY ACID SYNTHASE"/>
    <property type="match status" value="1"/>
</dbReference>
<dbReference type="InterPro" id="IPR025110">
    <property type="entry name" value="AMP-bd_C"/>
</dbReference>
<evidence type="ECO:0000256" key="4">
    <source>
        <dbReference type="SAM" id="MobiDB-lite"/>
    </source>
</evidence>
<keyword evidence="3" id="KW-0597">Phosphoprotein</keyword>
<dbReference type="Pfam" id="PF00501">
    <property type="entry name" value="AMP-binding"/>
    <property type="match status" value="4"/>
</dbReference>
<dbReference type="PROSITE" id="PS50042">
    <property type="entry name" value="CNMP_BINDING_3"/>
    <property type="match status" value="1"/>
</dbReference>
<dbReference type="SUPFAM" id="SSF56801">
    <property type="entry name" value="Acetyl-CoA synthetase-like"/>
    <property type="match status" value="4"/>
</dbReference>
<dbReference type="Pfam" id="PF13193">
    <property type="entry name" value="AMP-binding_C"/>
    <property type="match status" value="3"/>
</dbReference>
<reference evidence="8" key="1">
    <citation type="submission" date="2005-03" db="EMBL/GenBank/DDBJ databases">
        <title>Comparison of the complete genome sequences of Rhodococcus erythropolis PR4 and Rhodococcus opacus B4.</title>
        <authorList>
            <person name="Takarada H."/>
            <person name="Sekine M."/>
            <person name="Hosoyama A."/>
            <person name="Yamada R."/>
            <person name="Fujisawa T."/>
            <person name="Omata S."/>
            <person name="Shimizu A."/>
            <person name="Tsukatani N."/>
            <person name="Tanikawa S."/>
            <person name="Fujita N."/>
            <person name="Harayama S."/>
        </authorList>
    </citation>
    <scope>NUCLEOTIDE SEQUENCE [LARGE SCALE GENOMIC DNA]</scope>
    <source>
        <strain evidence="8">PR4 / NBRC 100887</strain>
    </source>
</reference>
<evidence type="ECO:0000256" key="1">
    <source>
        <dbReference type="ARBA" id="ARBA00001957"/>
    </source>
</evidence>
<dbReference type="InterPro" id="IPR036736">
    <property type="entry name" value="ACP-like_sf"/>
</dbReference>
<dbReference type="InterPro" id="IPR000873">
    <property type="entry name" value="AMP-dep_synth/lig_dom"/>
</dbReference>
<dbReference type="HOGENOM" id="CLU_000022_0_0_11"/>
<dbReference type="Pfam" id="PF00550">
    <property type="entry name" value="PP-binding"/>
    <property type="match status" value="4"/>
</dbReference>
<dbReference type="RefSeq" id="WP_020906884.1">
    <property type="nucleotide sequence ID" value="NC_012490.1"/>
</dbReference>
<dbReference type="FunFam" id="3.30.300.30:FF:000010">
    <property type="entry name" value="Enterobactin synthetase component F"/>
    <property type="match status" value="1"/>
</dbReference>
<dbReference type="Proteomes" id="UP000002204">
    <property type="component" value="Chromosome"/>
</dbReference>